<name>A0A4U2YB74_9BACL</name>
<dbReference type="OrthoDB" id="9823434at2"/>
<accession>A0A4U2YB74</accession>
<comment type="caution">
    <text evidence="1">The sequence shown here is derived from an EMBL/GenBank/DDBJ whole genome shotgun (WGS) entry which is preliminary data.</text>
</comment>
<dbReference type="Pfam" id="PF14435">
    <property type="entry name" value="SUKH-4"/>
    <property type="match status" value="1"/>
</dbReference>
<evidence type="ECO:0000313" key="1">
    <source>
        <dbReference type="EMBL" id="TKI57232.1"/>
    </source>
</evidence>
<sequence length="215" mass="25467">MEDIKKYWDNEFIHYEKTELNKYGFHEDTVEFLGTVGLMAGKRFKDRSYFAFSFLADFKEEKIDGEKYIRIASTFLGSRGLYIKNGEDHVYYIDYSKENNKLIKDFCNTKIQDYVEFETVKSMISSRYPNVDDDELEGYECAREMIEAFKKIDPAAVYPYSYWANRMLNYAINYFYDEDDKIEAAIKSGKYATSNDAYFDILFNGMDVLETRPHI</sequence>
<organism evidence="1 2">
    <name type="scientific">Brevibacillus antibioticus</name>
    <dbReference type="NCBI Taxonomy" id="2570228"/>
    <lineage>
        <taxon>Bacteria</taxon>
        <taxon>Bacillati</taxon>
        <taxon>Bacillota</taxon>
        <taxon>Bacilli</taxon>
        <taxon>Bacillales</taxon>
        <taxon>Paenibacillaceae</taxon>
        <taxon>Brevibacillus</taxon>
    </lineage>
</organism>
<dbReference type="RefSeq" id="WP_137030676.1">
    <property type="nucleotide sequence ID" value="NZ_SZNK01000001.1"/>
</dbReference>
<protein>
    <submittedName>
        <fullName evidence="1">Uncharacterized protein</fullName>
    </submittedName>
</protein>
<evidence type="ECO:0000313" key="2">
    <source>
        <dbReference type="Proteomes" id="UP000307841"/>
    </source>
</evidence>
<gene>
    <name evidence="1" type="ORF">E8L90_18195</name>
</gene>
<keyword evidence="2" id="KW-1185">Reference proteome</keyword>
<reference evidence="1 2" key="1">
    <citation type="submission" date="2019-04" db="EMBL/GenBank/DDBJ databases">
        <title>Whole genome sequencing of Brevibacillus sp. TGS2-1.</title>
        <authorList>
            <person name="Choi A."/>
        </authorList>
    </citation>
    <scope>NUCLEOTIDE SEQUENCE [LARGE SCALE GENOMIC DNA]</scope>
    <source>
        <strain evidence="1 2">TGS2-1</strain>
    </source>
</reference>
<dbReference type="EMBL" id="SZNK01000001">
    <property type="protein sequence ID" value="TKI57232.1"/>
    <property type="molecule type" value="Genomic_DNA"/>
</dbReference>
<dbReference type="InterPro" id="IPR025851">
    <property type="entry name" value="SUKH-4"/>
</dbReference>
<dbReference type="Proteomes" id="UP000307841">
    <property type="component" value="Unassembled WGS sequence"/>
</dbReference>
<proteinExistence type="predicted"/>
<dbReference type="AlphaFoldDB" id="A0A4U2YB74"/>